<dbReference type="HOGENOM" id="CLU_042384_0_0_9"/>
<name>A0A075LH53_9BACI</name>
<comment type="subcellular location">
    <subcellularLocation>
        <location evidence="1">Endomembrane system</location>
    </subcellularLocation>
</comment>
<comment type="similarity">
    <text evidence="2">Belongs to the UPF0754 family.</text>
</comment>
<keyword evidence="3 6" id="KW-0812">Transmembrane</keyword>
<evidence type="ECO:0000256" key="5">
    <source>
        <dbReference type="ARBA" id="ARBA00023136"/>
    </source>
</evidence>
<evidence type="ECO:0000256" key="2">
    <source>
        <dbReference type="ARBA" id="ARBA00008053"/>
    </source>
</evidence>
<reference evidence="7 8" key="1">
    <citation type="submission" date="2014-07" db="EMBL/GenBank/DDBJ databases">
        <title>Complete genome sequence of a moderately halophilic bacterium Terribacillus aidingensis MP602, isolated from Cryptomeria fortunei in Tianmu mountain in China.</title>
        <authorList>
            <person name="Wang Y."/>
            <person name="Lu P."/>
            <person name="Zhang L."/>
        </authorList>
    </citation>
    <scope>NUCLEOTIDE SEQUENCE [LARGE SCALE GENOMIC DNA]</scope>
    <source>
        <strain evidence="7 8">MP602</strain>
    </source>
</reference>
<evidence type="ECO:0000256" key="4">
    <source>
        <dbReference type="ARBA" id="ARBA00022989"/>
    </source>
</evidence>
<dbReference type="GO" id="GO:0012505">
    <property type="term" value="C:endomembrane system"/>
    <property type="evidence" value="ECO:0007669"/>
    <property type="project" value="UniProtKB-SubCell"/>
</dbReference>
<dbReference type="EMBL" id="CP008876">
    <property type="protein sequence ID" value="AIF66010.1"/>
    <property type="molecule type" value="Genomic_DNA"/>
</dbReference>
<dbReference type="PANTHER" id="PTHR35791:SF1">
    <property type="entry name" value="UPF0754 MEMBRANE PROTEIN YHEB"/>
    <property type="match status" value="1"/>
</dbReference>
<accession>A0A075LH53</accession>
<evidence type="ECO:0000256" key="6">
    <source>
        <dbReference type="SAM" id="Phobius"/>
    </source>
</evidence>
<dbReference type="Pfam" id="PF04286">
    <property type="entry name" value="DUF445"/>
    <property type="match status" value="1"/>
</dbReference>
<evidence type="ECO:0000313" key="8">
    <source>
        <dbReference type="Proteomes" id="UP000027980"/>
    </source>
</evidence>
<dbReference type="GeneID" id="34221679"/>
<evidence type="ECO:0000256" key="3">
    <source>
        <dbReference type="ARBA" id="ARBA00022692"/>
    </source>
</evidence>
<evidence type="ECO:0000313" key="7">
    <source>
        <dbReference type="EMBL" id="AIF66010.1"/>
    </source>
</evidence>
<dbReference type="PANTHER" id="PTHR35791">
    <property type="entry name" value="UPF0754 MEMBRANE PROTEIN YHEB"/>
    <property type="match status" value="1"/>
</dbReference>
<proteinExistence type="inferred from homology"/>
<gene>
    <name evidence="7" type="ORF">GZ22_04765</name>
</gene>
<keyword evidence="4 6" id="KW-1133">Transmembrane helix</keyword>
<evidence type="ECO:0000256" key="1">
    <source>
        <dbReference type="ARBA" id="ARBA00004308"/>
    </source>
</evidence>
<dbReference type="OrthoDB" id="9787430at2"/>
<dbReference type="InterPro" id="IPR007383">
    <property type="entry name" value="DUF445"/>
</dbReference>
<dbReference type="RefSeq" id="WP_038559202.1">
    <property type="nucleotide sequence ID" value="NZ_CP008876.1"/>
</dbReference>
<organism evidence="7 8">
    <name type="scientific">Terribacillus saccharophilus</name>
    <dbReference type="NCBI Taxonomy" id="361277"/>
    <lineage>
        <taxon>Bacteria</taxon>
        <taxon>Bacillati</taxon>
        <taxon>Bacillota</taxon>
        <taxon>Bacilli</taxon>
        <taxon>Bacillales</taxon>
        <taxon>Bacillaceae</taxon>
        <taxon>Terribacillus</taxon>
    </lineage>
</organism>
<evidence type="ECO:0008006" key="9">
    <source>
        <dbReference type="Google" id="ProtNLM"/>
    </source>
</evidence>
<dbReference type="Proteomes" id="UP000027980">
    <property type="component" value="Chromosome"/>
</dbReference>
<sequence>MNSGDIWLILSMALIGALIGGITNYLAIKMLFKPHRAIYIGKWRVPFTPGLIPKRRSDLARSLGKTVVDHLLTPKGMQARLIDESFQMKVNTWAKRELFRFLRSERTPRQLLSDLNITVISDDLHTKTASLLKTQLEKQSEKKLGSLLPDELKQKTEIAADKAASHIQQMLVTYVDSYDGRRKIQELVQSFLQGRGFLGSMLSSFMDPNSAVDKIQPVIIESVGAEGTHRWLHQLLADELNKLMNKKVGQVTESIGQDTLDEAIQQVVRKSIPFDEMLDTPMKVYMQNLQDDVIEEKLTRVVGQVLQRLSEQIPVIMEQLELAKMVEKEVSGFPLERVEELVLAISNKEFKLITYLGFLLGGIIGIVQGIIALFI</sequence>
<dbReference type="KEGG" id="tap:GZ22_04765"/>
<dbReference type="AlphaFoldDB" id="A0A075LH53"/>
<protein>
    <recommendedName>
        <fullName evidence="9">DUF445 domain-containing protein</fullName>
    </recommendedName>
</protein>
<feature type="transmembrane region" description="Helical" evidence="6">
    <location>
        <begin position="6"/>
        <end position="28"/>
    </location>
</feature>
<keyword evidence="5 6" id="KW-0472">Membrane</keyword>
<feature type="transmembrane region" description="Helical" evidence="6">
    <location>
        <begin position="352"/>
        <end position="374"/>
    </location>
</feature>